<dbReference type="GO" id="GO:0030008">
    <property type="term" value="C:TRAPP complex"/>
    <property type="evidence" value="ECO:0007669"/>
    <property type="project" value="TreeGrafter"/>
</dbReference>
<accession>A0AA85ITX8</accession>
<dbReference type="PROSITE" id="PS50005">
    <property type="entry name" value="TPR"/>
    <property type="match status" value="1"/>
</dbReference>
<dbReference type="Pfam" id="PF14559">
    <property type="entry name" value="TPR_19"/>
    <property type="match status" value="1"/>
</dbReference>
<dbReference type="Pfam" id="PF13181">
    <property type="entry name" value="TPR_8"/>
    <property type="match status" value="1"/>
</dbReference>
<dbReference type="GO" id="GO:0005794">
    <property type="term" value="C:Golgi apparatus"/>
    <property type="evidence" value="ECO:0007669"/>
    <property type="project" value="TreeGrafter"/>
</dbReference>
<name>A0AA85ITX8_TRIRE</name>
<feature type="region of interest" description="Disordered" evidence="2">
    <location>
        <begin position="1"/>
        <end position="24"/>
    </location>
</feature>
<dbReference type="InterPro" id="IPR019734">
    <property type="entry name" value="TPR_rpt"/>
</dbReference>
<reference evidence="3" key="1">
    <citation type="submission" date="2022-06" db="EMBL/GenBank/DDBJ databases">
        <authorList>
            <person name="Berger JAMES D."/>
            <person name="Berger JAMES D."/>
        </authorList>
    </citation>
    <scope>NUCLEOTIDE SEQUENCE [LARGE SCALE GENOMIC DNA]</scope>
</reference>
<evidence type="ECO:0000256" key="2">
    <source>
        <dbReference type="SAM" id="MobiDB-lite"/>
    </source>
</evidence>
<keyword evidence="1" id="KW-0802">TPR repeat</keyword>
<feature type="repeat" description="TPR" evidence="1">
    <location>
        <begin position="449"/>
        <end position="482"/>
    </location>
</feature>
<dbReference type="Gene3D" id="1.25.40.10">
    <property type="entry name" value="Tetratricopeptide repeat domain"/>
    <property type="match status" value="1"/>
</dbReference>
<dbReference type="InterPro" id="IPR011990">
    <property type="entry name" value="TPR-like_helical_dom_sf"/>
</dbReference>
<keyword evidence="3" id="KW-1185">Reference proteome</keyword>
<reference evidence="4" key="2">
    <citation type="submission" date="2023-11" db="UniProtKB">
        <authorList>
            <consortium name="WormBaseParasite"/>
        </authorList>
    </citation>
    <scope>IDENTIFICATION</scope>
</reference>
<dbReference type="PANTHER" id="PTHR21581:SF6">
    <property type="entry name" value="TRAFFICKING PROTEIN PARTICLE COMPLEX SUBUNIT 12"/>
    <property type="match status" value="1"/>
</dbReference>
<feature type="compositionally biased region" description="Polar residues" evidence="2">
    <location>
        <begin position="12"/>
        <end position="24"/>
    </location>
</feature>
<evidence type="ECO:0000313" key="4">
    <source>
        <dbReference type="WBParaSite" id="TREG1_119640.1"/>
    </source>
</evidence>
<evidence type="ECO:0000256" key="1">
    <source>
        <dbReference type="PROSITE-ProRule" id="PRU00339"/>
    </source>
</evidence>
<proteinExistence type="predicted"/>
<dbReference type="SUPFAM" id="SSF48452">
    <property type="entry name" value="TPR-like"/>
    <property type="match status" value="1"/>
</dbReference>
<organism evidence="3 4">
    <name type="scientific">Trichobilharzia regenti</name>
    <name type="common">Nasal bird schistosome</name>
    <dbReference type="NCBI Taxonomy" id="157069"/>
    <lineage>
        <taxon>Eukaryota</taxon>
        <taxon>Metazoa</taxon>
        <taxon>Spiralia</taxon>
        <taxon>Lophotrochozoa</taxon>
        <taxon>Platyhelminthes</taxon>
        <taxon>Trematoda</taxon>
        <taxon>Digenea</taxon>
        <taxon>Strigeidida</taxon>
        <taxon>Schistosomatoidea</taxon>
        <taxon>Schistosomatidae</taxon>
        <taxon>Trichobilharzia</taxon>
    </lineage>
</organism>
<dbReference type="AlphaFoldDB" id="A0AA85ITX8"/>
<sequence>MEKDLSYGEVVGNTNKSGDVNPRNTAVQVKKGEEEVHKNSQVPGTTSILSSYFTKEITADEDPFESVCESNTTDGLIKESESTEKSVSLKNIQPEVKQDTASLNRLRQRDAWLPSESTRNALLNRNTPTKPAEIKPVLMGKDYEIVNSNNSGGGGGSLSTFADPFHYLLVQFMGDEPGVNAIRRAPSIEQVNQNVDGLKELIANGWYTCALSLTYRILSNMGFEEGKGGSVLTPYTAQIWLTRLALLVRTRNYELAERELATFQNLDAPNVYFEYTPELYPGRTGSIIPFSLRLLHAELPFHLNRPTEALDRLYYLHAIIVRIRSNLEKGFKEDGLTSESDPVYRQTSMNLWKSREIRLLSSCLSIFLQKFDYQSAIQVVHQISCLHRDNQAALRGFCSLLGRIYLQFGDLETAKAYFDKSISGIVNGSSSSCCSTDSSCNNDSTQLLIRKSFQNGLLCIAKGEYQEAKKLFVEVLRLDPTNVAAANNLAICGLYLGQLTESIEALEKLTTIGLTNQSLPLMPSIDNTQSRRFCLHDVMISNLTVLYEVESDSALMKKLNLLKKLIKLPGEPVHISSFKLPVKQ</sequence>
<evidence type="ECO:0008006" key="5">
    <source>
        <dbReference type="Google" id="ProtNLM"/>
    </source>
</evidence>
<dbReference type="Proteomes" id="UP000050795">
    <property type="component" value="Unassembled WGS sequence"/>
</dbReference>
<dbReference type="PANTHER" id="PTHR21581">
    <property type="entry name" value="D-ALANYL-D-ALANINE CARBOXYPEPTIDASE"/>
    <property type="match status" value="1"/>
</dbReference>
<dbReference type="WBParaSite" id="TREG1_119640.1">
    <property type="protein sequence ID" value="TREG1_119640.1"/>
    <property type="gene ID" value="TREG1_119640"/>
</dbReference>
<evidence type="ECO:0000313" key="3">
    <source>
        <dbReference type="Proteomes" id="UP000050795"/>
    </source>
</evidence>
<feature type="region of interest" description="Disordered" evidence="2">
    <location>
        <begin position="64"/>
        <end position="89"/>
    </location>
</feature>
<protein>
    <recommendedName>
        <fullName evidence="5">TPR_REGION domain-containing protein</fullName>
    </recommendedName>
</protein>